<protein>
    <submittedName>
        <fullName evidence="1">Uncharacterized protein</fullName>
    </submittedName>
</protein>
<comment type="caution">
    <text evidence="1">The sequence shown here is derived from an EMBL/GenBank/DDBJ whole genome shotgun (WGS) entry which is preliminary data.</text>
</comment>
<name>A0ABX1GBA4_9GAMM</name>
<proteinExistence type="predicted"/>
<sequence length="337" mass="37219">MNAILEQNNYLDGMGVPAVDSLVSLAPASAKLYDELTKGFAPESAALNSPQSYWIAFNAWITNELSRRIMKTEVSDSEFGGFLWAAYASSYWGGMELRENWGMPPAMERLGIALEPPYLETLDNLAATFNSRLSVMAQGNDKCLDYVDDLLHEDLNAGALWNTAYNAGCQVIKTEDAPIGQRRPHRRPQPSMVRINTRDFMRVDYELPAPEYLRVLRSAFEVAVTSQPETYEQIIVGKDGQKDLREIWAGGVGFGNTSWGDGANDAWTDEYFDDTLHWSTVVNFGLEAVSLACFAALINKDADLARRAVMGNAMYAGMATGWLLGMLNVEGSLPARG</sequence>
<evidence type="ECO:0000313" key="2">
    <source>
        <dbReference type="Proteomes" id="UP000765845"/>
    </source>
</evidence>
<keyword evidence="2" id="KW-1185">Reference proteome</keyword>
<organism evidence="1 2">
    <name type="scientific">Spongiibacter thalassae</name>
    <dbReference type="NCBI Taxonomy" id="2721624"/>
    <lineage>
        <taxon>Bacteria</taxon>
        <taxon>Pseudomonadati</taxon>
        <taxon>Pseudomonadota</taxon>
        <taxon>Gammaproteobacteria</taxon>
        <taxon>Cellvibrionales</taxon>
        <taxon>Spongiibacteraceae</taxon>
        <taxon>Spongiibacter</taxon>
    </lineage>
</organism>
<gene>
    <name evidence="1" type="ORF">HCU74_03325</name>
</gene>
<dbReference type="EMBL" id="JAAWWK010000001">
    <property type="protein sequence ID" value="NKI16446.1"/>
    <property type="molecule type" value="Genomic_DNA"/>
</dbReference>
<dbReference type="RefSeq" id="WP_168448965.1">
    <property type="nucleotide sequence ID" value="NZ_JAAWWK010000001.1"/>
</dbReference>
<evidence type="ECO:0000313" key="1">
    <source>
        <dbReference type="EMBL" id="NKI16446.1"/>
    </source>
</evidence>
<accession>A0ABX1GBA4</accession>
<reference evidence="1 2" key="1">
    <citation type="submission" date="2020-04" db="EMBL/GenBank/DDBJ databases">
        <authorList>
            <person name="Yoon J."/>
        </authorList>
    </citation>
    <scope>NUCLEOTIDE SEQUENCE [LARGE SCALE GENOMIC DNA]</scope>
    <source>
        <strain evidence="1 2">KMU-166</strain>
    </source>
</reference>
<dbReference type="Proteomes" id="UP000765845">
    <property type="component" value="Unassembled WGS sequence"/>
</dbReference>